<name>A0A0G4HCZ5_9ALVE</name>
<dbReference type="InterPro" id="IPR050952">
    <property type="entry name" value="TRIM-NHL_E3_ligases"/>
</dbReference>
<dbReference type="PANTHER" id="PTHR24104">
    <property type="entry name" value="E3 UBIQUITIN-PROTEIN LIGASE NHLRC1-RELATED"/>
    <property type="match status" value="1"/>
</dbReference>
<dbReference type="SUPFAM" id="SSF101898">
    <property type="entry name" value="NHL repeat"/>
    <property type="match status" value="1"/>
</dbReference>
<accession>A0A0G4HCZ5</accession>
<gene>
    <name evidence="2" type="ORF">Cvel_26208</name>
</gene>
<feature type="compositionally biased region" description="Basic and acidic residues" evidence="1">
    <location>
        <begin position="340"/>
        <end position="355"/>
    </location>
</feature>
<feature type="compositionally biased region" description="Low complexity" evidence="1">
    <location>
        <begin position="215"/>
        <end position="226"/>
    </location>
</feature>
<organism evidence="2">
    <name type="scientific">Chromera velia CCMP2878</name>
    <dbReference type="NCBI Taxonomy" id="1169474"/>
    <lineage>
        <taxon>Eukaryota</taxon>
        <taxon>Sar</taxon>
        <taxon>Alveolata</taxon>
        <taxon>Colpodellida</taxon>
        <taxon>Chromeraceae</taxon>
        <taxon>Chromera</taxon>
    </lineage>
</organism>
<feature type="compositionally biased region" description="Basic and acidic residues" evidence="1">
    <location>
        <begin position="367"/>
        <end position="416"/>
    </location>
</feature>
<dbReference type="GO" id="GO:0008270">
    <property type="term" value="F:zinc ion binding"/>
    <property type="evidence" value="ECO:0007669"/>
    <property type="project" value="UniProtKB-KW"/>
</dbReference>
<dbReference type="PANTHER" id="PTHR24104:SF25">
    <property type="entry name" value="PROTEIN LIN-41"/>
    <property type="match status" value="1"/>
</dbReference>
<dbReference type="GO" id="GO:0061630">
    <property type="term" value="F:ubiquitin protein ligase activity"/>
    <property type="evidence" value="ECO:0007669"/>
    <property type="project" value="TreeGrafter"/>
</dbReference>
<dbReference type="GO" id="GO:0000209">
    <property type="term" value="P:protein polyubiquitination"/>
    <property type="evidence" value="ECO:0007669"/>
    <property type="project" value="TreeGrafter"/>
</dbReference>
<reference evidence="2" key="1">
    <citation type="submission" date="2014-11" db="EMBL/GenBank/DDBJ databases">
        <authorList>
            <person name="Otto D Thomas"/>
            <person name="Naeem Raeece"/>
        </authorList>
    </citation>
    <scope>NUCLEOTIDE SEQUENCE</scope>
</reference>
<feature type="compositionally biased region" description="Basic and acidic residues" evidence="1">
    <location>
        <begin position="188"/>
        <end position="207"/>
    </location>
</feature>
<evidence type="ECO:0000256" key="1">
    <source>
        <dbReference type="SAM" id="MobiDB-lite"/>
    </source>
</evidence>
<sequence>MAGNLDDCYSDISSSIEVELDDSGDMPEDGYIVKARDSGSGVADTIDKLQDELTPEERSGPVLSLDGTFPSSLASKGAGGIAKSAEEKGKRGSVATLESPILSPTANLTLPFESKRSTGHSGNLPLGTDLTGDLPSAAASGVQDAGKVSAAPSSESKALAQQPKTKPPLPPTEATKEKKVPPVAVVPEVKKDPGASAEEKKKEERKQSVGGQKEAVVPRAPSAAPATRDRSPTFGDSHPAAAAPAKETGINQKEKEEQEKGGRAPMPSVILADSPTPPLMATPSATGSLSTDAFQQISSVKQPGKQPSQERLRLQTSEQERKVLEDSDTSTQQKNLSLESRLRPEAAVKKAEPQKTKQPKTPPLWNHIEEGVLTEDEKKAAKAAEGARKNNNVEKRPPLTPFLEDRLRRGAADKEMPSAGSSQKGKENGYPETAEAGASSQREPAEETRPFEFDPFRRAPPRPKDEEKPWDVRRVAEWYSTRLEQRFAEPQVPWPAARVASCSTKNEGALFGVSPEALPLSGCFLRPPNFRGEKKGIRHEPHQCLPDGGGGFFFSDSGDHTIRWVSPFADVVVVAGTPGVCGYRGDGGEALEALLCQPKGIALDPHWSDGKRRLFVADSGNNVIRCLSFSHQFGNLSAVQQRGGLRTLSDGRTADGTLRPIPVASIFTVAGAKTPPGRIYVHAPWDPQMHMTKKTNATGVALSHPCSVCFGPPPGYPLLVADSANFCIRRFERSSPPAGRGDDAESDLGEEFELEEGESSSKHGGKGASIVAGIPGRHGGAHERPSAPRANEVAIGMVTQITTDSEGNVFFCETDTHTVRRVEVDLSGNTSSPRQAPSFYGKLQTVLGIPRAFSPEVGSRKCPVERLCTPLGIAVSDCGRLLFVSERSGADIKMADLEERKLFRLVRTREARKEPFRGPMIALESGRGRDRHGRSLKSAAALGSSELGTVRFLTWLPPTAAEWRRVEIHRSSETARYHFMNPFHEFEAGEGEPPCCEPRHTEPCPLGGLLAAHETGASLLCSCFESCLENAKLGLGKGFVRATD</sequence>
<dbReference type="InterPro" id="IPR011042">
    <property type="entry name" value="6-blade_b-propeller_TolB-like"/>
</dbReference>
<feature type="compositionally biased region" description="Basic and acidic residues" evidence="1">
    <location>
        <begin position="252"/>
        <end position="262"/>
    </location>
</feature>
<feature type="compositionally biased region" description="Acidic residues" evidence="1">
    <location>
        <begin position="744"/>
        <end position="758"/>
    </location>
</feature>
<evidence type="ECO:0000313" key="2">
    <source>
        <dbReference type="EMBL" id="CEM41727.1"/>
    </source>
</evidence>
<feature type="compositionally biased region" description="Polar residues" evidence="1">
    <location>
        <begin position="283"/>
        <end position="307"/>
    </location>
</feature>
<dbReference type="Gene3D" id="2.120.10.30">
    <property type="entry name" value="TolB, C-terminal domain"/>
    <property type="match status" value="2"/>
</dbReference>
<protein>
    <recommendedName>
        <fullName evidence="3">SMP-30/Gluconolactonase/LRE-like region domain-containing protein</fullName>
    </recommendedName>
</protein>
<proteinExistence type="predicted"/>
<feature type="compositionally biased region" description="Basic and acidic residues" evidence="1">
    <location>
        <begin position="308"/>
        <end position="325"/>
    </location>
</feature>
<feature type="compositionally biased region" description="Polar residues" evidence="1">
    <location>
        <begin position="329"/>
        <end position="338"/>
    </location>
</feature>
<dbReference type="EMBL" id="CDMZ01002297">
    <property type="protein sequence ID" value="CEM41727.1"/>
    <property type="molecule type" value="Genomic_DNA"/>
</dbReference>
<dbReference type="AlphaFoldDB" id="A0A0G4HCZ5"/>
<feature type="compositionally biased region" description="Basic and acidic residues" evidence="1">
    <location>
        <begin position="443"/>
        <end position="468"/>
    </location>
</feature>
<dbReference type="VEuPathDB" id="CryptoDB:Cvel_26208"/>
<feature type="region of interest" description="Disordered" evidence="1">
    <location>
        <begin position="733"/>
        <end position="788"/>
    </location>
</feature>
<feature type="region of interest" description="Disordered" evidence="1">
    <location>
        <begin position="53"/>
        <end position="468"/>
    </location>
</feature>
<dbReference type="GO" id="GO:0043161">
    <property type="term" value="P:proteasome-mediated ubiquitin-dependent protein catabolic process"/>
    <property type="evidence" value="ECO:0007669"/>
    <property type="project" value="TreeGrafter"/>
</dbReference>
<evidence type="ECO:0008006" key="3">
    <source>
        <dbReference type="Google" id="ProtNLM"/>
    </source>
</evidence>